<dbReference type="AlphaFoldDB" id="A0A2N0I0Y4"/>
<evidence type="ECO:0000256" key="5">
    <source>
        <dbReference type="ARBA" id="ARBA00047942"/>
    </source>
</evidence>
<protein>
    <recommendedName>
        <fullName evidence="1">site-specific DNA-methyltransferase (adenine-specific)</fullName>
        <ecNumber evidence="1">2.1.1.72</ecNumber>
    </recommendedName>
</protein>
<dbReference type="GO" id="GO:0003676">
    <property type="term" value="F:nucleic acid binding"/>
    <property type="evidence" value="ECO:0007669"/>
    <property type="project" value="InterPro"/>
</dbReference>
<keyword evidence="3 6" id="KW-0808">Transferase</keyword>
<dbReference type="InterPro" id="IPR012327">
    <property type="entry name" value="MeTrfase_D12"/>
</dbReference>
<comment type="catalytic activity">
    <reaction evidence="5">
        <text>a 2'-deoxyadenosine in DNA + S-adenosyl-L-methionine = an N(6)-methyl-2'-deoxyadenosine in DNA + S-adenosyl-L-homocysteine + H(+)</text>
        <dbReference type="Rhea" id="RHEA:15197"/>
        <dbReference type="Rhea" id="RHEA-COMP:12418"/>
        <dbReference type="Rhea" id="RHEA-COMP:12419"/>
        <dbReference type="ChEBI" id="CHEBI:15378"/>
        <dbReference type="ChEBI" id="CHEBI:57856"/>
        <dbReference type="ChEBI" id="CHEBI:59789"/>
        <dbReference type="ChEBI" id="CHEBI:90615"/>
        <dbReference type="ChEBI" id="CHEBI:90616"/>
        <dbReference type="EC" id="2.1.1.72"/>
    </reaction>
</comment>
<name>A0A2N0I0Y4_9SPHN</name>
<dbReference type="InterPro" id="IPR002052">
    <property type="entry name" value="DNA_methylase_N6_adenine_CS"/>
</dbReference>
<evidence type="ECO:0000256" key="3">
    <source>
        <dbReference type="ARBA" id="ARBA00022679"/>
    </source>
</evidence>
<dbReference type="GO" id="GO:0032259">
    <property type="term" value="P:methylation"/>
    <property type="evidence" value="ECO:0007669"/>
    <property type="project" value="UniProtKB-KW"/>
</dbReference>
<dbReference type="RefSeq" id="WP_100865355.1">
    <property type="nucleotide sequence ID" value="NZ_PHUF01000002.1"/>
</dbReference>
<evidence type="ECO:0000313" key="6">
    <source>
        <dbReference type="EMBL" id="PKB24842.1"/>
    </source>
</evidence>
<organism evidence="6 7">
    <name type="scientific">Novosphingobium kunmingense</name>
    <dbReference type="NCBI Taxonomy" id="1211806"/>
    <lineage>
        <taxon>Bacteria</taxon>
        <taxon>Pseudomonadati</taxon>
        <taxon>Pseudomonadota</taxon>
        <taxon>Alphaproteobacteria</taxon>
        <taxon>Sphingomonadales</taxon>
        <taxon>Sphingomonadaceae</taxon>
        <taxon>Novosphingobium</taxon>
    </lineage>
</organism>
<keyword evidence="2 6" id="KW-0489">Methyltransferase</keyword>
<gene>
    <name evidence="6" type="ORF">B0I00_0020</name>
</gene>
<dbReference type="EMBL" id="PHUF01000002">
    <property type="protein sequence ID" value="PKB24842.1"/>
    <property type="molecule type" value="Genomic_DNA"/>
</dbReference>
<keyword evidence="4" id="KW-0949">S-adenosyl-L-methionine</keyword>
<evidence type="ECO:0000256" key="2">
    <source>
        <dbReference type="ARBA" id="ARBA00022603"/>
    </source>
</evidence>
<dbReference type="PROSITE" id="PS00092">
    <property type="entry name" value="N6_MTASE"/>
    <property type="match status" value="1"/>
</dbReference>
<dbReference type="GO" id="GO:0009007">
    <property type="term" value="F:site-specific DNA-methyltransferase (adenine-specific) activity"/>
    <property type="evidence" value="ECO:0007669"/>
    <property type="project" value="UniProtKB-EC"/>
</dbReference>
<dbReference type="Gene3D" id="3.40.50.150">
    <property type="entry name" value="Vaccinia Virus protein VP39"/>
    <property type="match status" value="1"/>
</dbReference>
<comment type="caution">
    <text evidence="6">The sequence shown here is derived from an EMBL/GenBank/DDBJ whole genome shotgun (WGS) entry which is preliminary data.</text>
</comment>
<dbReference type="GO" id="GO:0009307">
    <property type="term" value="P:DNA restriction-modification system"/>
    <property type="evidence" value="ECO:0007669"/>
    <property type="project" value="InterPro"/>
</dbReference>
<proteinExistence type="predicted"/>
<evidence type="ECO:0000256" key="4">
    <source>
        <dbReference type="ARBA" id="ARBA00022691"/>
    </source>
</evidence>
<keyword evidence="7" id="KW-1185">Reference proteome</keyword>
<reference evidence="6 7" key="1">
    <citation type="submission" date="2017-11" db="EMBL/GenBank/DDBJ databases">
        <title>Genomic Encyclopedia of Type Strains, Phase III (KMG-III): the genomes of soil and plant-associated and newly described type strains.</title>
        <authorList>
            <person name="Whitman W."/>
        </authorList>
    </citation>
    <scope>NUCLEOTIDE SEQUENCE [LARGE SCALE GENOMIC DNA]</scope>
    <source>
        <strain evidence="6 7">CGMCC 1.12274</strain>
    </source>
</reference>
<accession>A0A2N0I0Y4</accession>
<dbReference type="Pfam" id="PF02086">
    <property type="entry name" value="MethyltransfD12"/>
    <property type="match status" value="2"/>
</dbReference>
<dbReference type="Proteomes" id="UP000232587">
    <property type="component" value="Unassembled WGS sequence"/>
</dbReference>
<evidence type="ECO:0000313" key="7">
    <source>
        <dbReference type="Proteomes" id="UP000232587"/>
    </source>
</evidence>
<sequence length="376" mass="41161">MRRAALLRRSEQGGEDPAYLRGQLITCIGNKRRLLPLIEAGLVAARDRLGGGPMSVADLFTGSGVVARMARAHASRLVVNDLEPYAAVTARCYQADPAGVDRAALADELARVERAAARSLAPGFIAELYAPADDHAIRPGERAFYTRANAVFLDTFCKVLDDTPEELRPFVLAPVLAQASVHANTAGVFKGFYKNRDGVGQFGGRGANALGRILRPIAVEAPVLSRLSCPVEVHRRDAGDLVHEIGEVDLAYLDPPYNQHPYGSNYFMLNLLCEYRRPAAISRVSGIPKAWNRSAYNREATAEAALAALLRNVKAKMVLLSYNSEGFIPHERLLAMLAEVGEVSVMDARYNTFRGSRNLSARDVHVTEYLYLVDKR</sequence>
<dbReference type="InterPro" id="IPR029063">
    <property type="entry name" value="SAM-dependent_MTases_sf"/>
</dbReference>
<dbReference type="OrthoDB" id="9805629at2"/>
<dbReference type="EC" id="2.1.1.72" evidence="1"/>
<dbReference type="SUPFAM" id="SSF53335">
    <property type="entry name" value="S-adenosyl-L-methionine-dependent methyltransferases"/>
    <property type="match status" value="1"/>
</dbReference>
<evidence type="ECO:0000256" key="1">
    <source>
        <dbReference type="ARBA" id="ARBA00011900"/>
    </source>
</evidence>